<feature type="compositionally biased region" description="Basic and acidic residues" evidence="5">
    <location>
        <begin position="157"/>
        <end position="178"/>
    </location>
</feature>
<evidence type="ECO:0000313" key="9">
    <source>
        <dbReference type="Proteomes" id="UP000593562"/>
    </source>
</evidence>
<accession>A0A7J7C8K5</accession>
<dbReference type="InterPro" id="IPR001841">
    <property type="entry name" value="Znf_RING"/>
</dbReference>
<dbReference type="EMBL" id="JAAARO010000020">
    <property type="protein sequence ID" value="KAF5730177.1"/>
    <property type="molecule type" value="Genomic_DNA"/>
</dbReference>
<evidence type="ECO:0000256" key="6">
    <source>
        <dbReference type="SAM" id="Phobius"/>
    </source>
</evidence>
<feature type="transmembrane region" description="Helical" evidence="6">
    <location>
        <begin position="210"/>
        <end position="231"/>
    </location>
</feature>
<keyword evidence="1" id="KW-0479">Metal-binding</keyword>
<dbReference type="OrthoDB" id="252722at2759"/>
<keyword evidence="9" id="KW-1185">Reference proteome</keyword>
<dbReference type="InParanoid" id="A0A7J7C8K5"/>
<keyword evidence="3" id="KW-0862">Zinc</keyword>
<evidence type="ECO:0000313" key="8">
    <source>
        <dbReference type="EMBL" id="KAF5730177.1"/>
    </source>
</evidence>
<sequence>MRIMWTFAARATRKTIGIKNGPVRSNQSSSDCSDDDFSVNNSREEGLECPICWESFNIMENVPYVLWCGHTMCKNCILGLQRALVRLPTLPIQIPFFICCPWCNLLSLRLVYKGNLRFPSKNFFLLWMLESMNGNRSKSCHSCHEDKQSVSSPSRNLTKENKSSPRNNRRDPCTHQVHQTESRQNVVLRIISFFNISSLCLSFRNSLIFFVHLTAKFPLMLVFLLIVLYAIPASAVVLALYIIITLIFAIPSFLVLYFAVPSLDWLVREMVT</sequence>
<dbReference type="PROSITE" id="PS00518">
    <property type="entry name" value="ZF_RING_1"/>
    <property type="match status" value="1"/>
</dbReference>
<dbReference type="InterPro" id="IPR017907">
    <property type="entry name" value="Znf_RING_CS"/>
</dbReference>
<proteinExistence type="predicted"/>
<feature type="region of interest" description="Disordered" evidence="5">
    <location>
        <begin position="140"/>
        <end position="178"/>
    </location>
</feature>
<protein>
    <recommendedName>
        <fullName evidence="7">RING-type domain-containing protein</fullName>
    </recommendedName>
</protein>
<evidence type="ECO:0000256" key="5">
    <source>
        <dbReference type="SAM" id="MobiDB-lite"/>
    </source>
</evidence>
<organism evidence="8 9">
    <name type="scientific">Tripterygium wilfordii</name>
    <name type="common">Thunder God vine</name>
    <dbReference type="NCBI Taxonomy" id="458696"/>
    <lineage>
        <taxon>Eukaryota</taxon>
        <taxon>Viridiplantae</taxon>
        <taxon>Streptophyta</taxon>
        <taxon>Embryophyta</taxon>
        <taxon>Tracheophyta</taxon>
        <taxon>Spermatophyta</taxon>
        <taxon>Magnoliopsida</taxon>
        <taxon>eudicotyledons</taxon>
        <taxon>Gunneridae</taxon>
        <taxon>Pentapetalae</taxon>
        <taxon>rosids</taxon>
        <taxon>fabids</taxon>
        <taxon>Celastrales</taxon>
        <taxon>Celastraceae</taxon>
        <taxon>Tripterygium</taxon>
    </lineage>
</organism>
<dbReference type="InterPro" id="IPR027370">
    <property type="entry name" value="Znf-RING_euk"/>
</dbReference>
<keyword evidence="6" id="KW-0812">Transmembrane</keyword>
<dbReference type="PANTHER" id="PTHR46616">
    <property type="entry name" value="UBIQUITIN-PROTEIN LIGASE"/>
    <property type="match status" value="1"/>
</dbReference>
<evidence type="ECO:0000256" key="2">
    <source>
        <dbReference type="ARBA" id="ARBA00022771"/>
    </source>
</evidence>
<dbReference type="PROSITE" id="PS50089">
    <property type="entry name" value="ZF_RING_2"/>
    <property type="match status" value="1"/>
</dbReference>
<comment type="caution">
    <text evidence="8">The sequence shown here is derived from an EMBL/GenBank/DDBJ whole genome shotgun (WGS) entry which is preliminary data.</text>
</comment>
<keyword evidence="2 4" id="KW-0863">Zinc-finger</keyword>
<evidence type="ECO:0000256" key="3">
    <source>
        <dbReference type="ARBA" id="ARBA00022833"/>
    </source>
</evidence>
<dbReference type="AlphaFoldDB" id="A0A7J7C8K5"/>
<keyword evidence="6" id="KW-1133">Transmembrane helix</keyword>
<dbReference type="Proteomes" id="UP000593562">
    <property type="component" value="Unassembled WGS sequence"/>
</dbReference>
<evidence type="ECO:0000256" key="4">
    <source>
        <dbReference type="PROSITE-ProRule" id="PRU00175"/>
    </source>
</evidence>
<gene>
    <name evidence="8" type="ORF">HS088_TW20G00549</name>
</gene>
<evidence type="ECO:0000259" key="7">
    <source>
        <dbReference type="PROSITE" id="PS50089"/>
    </source>
</evidence>
<feature type="transmembrane region" description="Helical" evidence="6">
    <location>
        <begin position="238"/>
        <end position="260"/>
    </location>
</feature>
<feature type="domain" description="RING-type" evidence="7">
    <location>
        <begin position="49"/>
        <end position="104"/>
    </location>
</feature>
<dbReference type="InterPro" id="IPR013083">
    <property type="entry name" value="Znf_RING/FYVE/PHD"/>
</dbReference>
<keyword evidence="6" id="KW-0472">Membrane</keyword>
<dbReference type="Gene3D" id="3.30.40.10">
    <property type="entry name" value="Zinc/RING finger domain, C3HC4 (zinc finger)"/>
    <property type="match status" value="1"/>
</dbReference>
<evidence type="ECO:0000256" key="1">
    <source>
        <dbReference type="ARBA" id="ARBA00022723"/>
    </source>
</evidence>
<dbReference type="SUPFAM" id="SSF57850">
    <property type="entry name" value="RING/U-box"/>
    <property type="match status" value="1"/>
</dbReference>
<dbReference type="GO" id="GO:0140096">
    <property type="term" value="F:catalytic activity, acting on a protein"/>
    <property type="evidence" value="ECO:0007669"/>
    <property type="project" value="UniProtKB-ARBA"/>
</dbReference>
<name>A0A7J7C8K5_TRIWF</name>
<dbReference type="PANTHER" id="PTHR46616:SF7">
    <property type="entry name" value="RING-TYPE DOMAIN-CONTAINING PROTEIN"/>
    <property type="match status" value="1"/>
</dbReference>
<dbReference type="Pfam" id="PF13445">
    <property type="entry name" value="zf-RING_UBOX"/>
    <property type="match status" value="1"/>
</dbReference>
<dbReference type="GO" id="GO:0008270">
    <property type="term" value="F:zinc ion binding"/>
    <property type="evidence" value="ECO:0007669"/>
    <property type="project" value="UniProtKB-KW"/>
</dbReference>
<reference evidence="8 9" key="1">
    <citation type="journal article" date="2020" name="Nat. Commun.">
        <title>Genome of Tripterygium wilfordii and identification of cytochrome P450 involved in triptolide biosynthesis.</title>
        <authorList>
            <person name="Tu L."/>
            <person name="Su P."/>
            <person name="Zhang Z."/>
            <person name="Gao L."/>
            <person name="Wang J."/>
            <person name="Hu T."/>
            <person name="Zhou J."/>
            <person name="Zhang Y."/>
            <person name="Zhao Y."/>
            <person name="Liu Y."/>
            <person name="Song Y."/>
            <person name="Tong Y."/>
            <person name="Lu Y."/>
            <person name="Yang J."/>
            <person name="Xu C."/>
            <person name="Jia M."/>
            <person name="Peters R.J."/>
            <person name="Huang L."/>
            <person name="Gao W."/>
        </authorList>
    </citation>
    <scope>NUCLEOTIDE SEQUENCE [LARGE SCALE GENOMIC DNA]</scope>
    <source>
        <strain evidence="9">cv. XIE 37</strain>
        <tissue evidence="8">Leaf</tissue>
    </source>
</reference>